<organism evidence="6 7">
    <name type="scientific">Dacryopinax primogenitus (strain DJM 731)</name>
    <name type="common">Brown rot fungus</name>
    <dbReference type="NCBI Taxonomy" id="1858805"/>
    <lineage>
        <taxon>Eukaryota</taxon>
        <taxon>Fungi</taxon>
        <taxon>Dikarya</taxon>
        <taxon>Basidiomycota</taxon>
        <taxon>Agaricomycotina</taxon>
        <taxon>Dacrymycetes</taxon>
        <taxon>Dacrymycetales</taxon>
        <taxon>Dacrymycetaceae</taxon>
        <taxon>Dacryopinax</taxon>
    </lineage>
</organism>
<dbReference type="InterPro" id="IPR015943">
    <property type="entry name" value="WD40/YVTN_repeat-like_dom_sf"/>
</dbReference>
<dbReference type="OrthoDB" id="308449at2759"/>
<protein>
    <submittedName>
        <fullName evidence="6">WD40 repeat-like protein</fullName>
    </submittedName>
</protein>
<evidence type="ECO:0000256" key="4">
    <source>
        <dbReference type="PROSITE-ProRule" id="PRU00221"/>
    </source>
</evidence>
<evidence type="ECO:0000256" key="5">
    <source>
        <dbReference type="SAM" id="MobiDB-lite"/>
    </source>
</evidence>
<feature type="repeat" description="WD" evidence="4">
    <location>
        <begin position="172"/>
        <end position="213"/>
    </location>
</feature>
<dbReference type="InterPro" id="IPR051959">
    <property type="entry name" value="PAK1-Kinase_Regulator"/>
</dbReference>
<evidence type="ECO:0000256" key="2">
    <source>
        <dbReference type="ARBA" id="ARBA00022574"/>
    </source>
</evidence>
<keyword evidence="3" id="KW-0677">Repeat</keyword>
<keyword evidence="1" id="KW-0690">Ribosome biogenesis</keyword>
<keyword evidence="2 4" id="KW-0853">WD repeat</keyword>
<dbReference type="STRING" id="1858805.M5G650"/>
<dbReference type="EMBL" id="JH795859">
    <property type="protein sequence ID" value="EJU03680.1"/>
    <property type="molecule type" value="Genomic_DNA"/>
</dbReference>
<dbReference type="PROSITE" id="PS50082">
    <property type="entry name" value="WD_REPEATS_2"/>
    <property type="match status" value="2"/>
</dbReference>
<feature type="compositionally biased region" description="Low complexity" evidence="5">
    <location>
        <begin position="30"/>
        <end position="41"/>
    </location>
</feature>
<dbReference type="AlphaFoldDB" id="M5G650"/>
<dbReference type="RefSeq" id="XP_040630574.1">
    <property type="nucleotide sequence ID" value="XM_040774896.1"/>
</dbReference>
<dbReference type="Pfam" id="PF00400">
    <property type="entry name" value="WD40"/>
    <property type="match status" value="2"/>
</dbReference>
<keyword evidence="7" id="KW-1185">Reference proteome</keyword>
<accession>M5G650</accession>
<evidence type="ECO:0000256" key="1">
    <source>
        <dbReference type="ARBA" id="ARBA00022517"/>
    </source>
</evidence>
<dbReference type="InterPro" id="IPR001680">
    <property type="entry name" value="WD40_rpt"/>
</dbReference>
<feature type="region of interest" description="Disordered" evidence="5">
    <location>
        <begin position="1"/>
        <end position="41"/>
    </location>
</feature>
<dbReference type="GO" id="GO:0042254">
    <property type="term" value="P:ribosome biogenesis"/>
    <property type="evidence" value="ECO:0007669"/>
    <property type="project" value="UniProtKB-KW"/>
</dbReference>
<sequence length="321" mass="34462">MANGQPGPKVKPTVRRPPTPSKPVRKPKVSEPSEPVAASPSPCKSFVIVAGSYEKLLYGLEGTFPSPSPSEASTSTSPVPTLKSIFIFPAHTGSVRAIAASAEGGKWLATGSTDEVVKVWNLKRRKEVGGLVQHEGSITYLGFPTRSMLVSASEDGTLALFRVRGWELLRSLKGHTGRVNSVAVHPSGKVALSVGKDRTLRMWDLVRGKGAASVKLGKEGEVVRWNAAGTLFAVQAGKEVDIYSTGMKLLRSIGHPSRIHDVRFWTGGKGEGEWEVLLVAAEDGKVAVYTLPEGEEETTIIAQLVGHTNRFALPFLRGYRS</sequence>
<dbReference type="GeneID" id="63689958"/>
<reference evidence="6 7" key="1">
    <citation type="journal article" date="2012" name="Science">
        <title>The Paleozoic origin of enzymatic lignin decomposition reconstructed from 31 fungal genomes.</title>
        <authorList>
            <person name="Floudas D."/>
            <person name="Binder M."/>
            <person name="Riley R."/>
            <person name="Barry K."/>
            <person name="Blanchette R.A."/>
            <person name="Henrissat B."/>
            <person name="Martinez A.T."/>
            <person name="Otillar R."/>
            <person name="Spatafora J.W."/>
            <person name="Yadav J.S."/>
            <person name="Aerts A."/>
            <person name="Benoit I."/>
            <person name="Boyd A."/>
            <person name="Carlson A."/>
            <person name="Copeland A."/>
            <person name="Coutinho P.M."/>
            <person name="de Vries R.P."/>
            <person name="Ferreira P."/>
            <person name="Findley K."/>
            <person name="Foster B."/>
            <person name="Gaskell J."/>
            <person name="Glotzer D."/>
            <person name="Gorecki P."/>
            <person name="Heitman J."/>
            <person name="Hesse C."/>
            <person name="Hori C."/>
            <person name="Igarashi K."/>
            <person name="Jurgens J.A."/>
            <person name="Kallen N."/>
            <person name="Kersten P."/>
            <person name="Kohler A."/>
            <person name="Kuees U."/>
            <person name="Kumar T.K.A."/>
            <person name="Kuo A."/>
            <person name="LaButti K."/>
            <person name="Larrondo L.F."/>
            <person name="Lindquist E."/>
            <person name="Ling A."/>
            <person name="Lombard V."/>
            <person name="Lucas S."/>
            <person name="Lundell T."/>
            <person name="Martin R."/>
            <person name="McLaughlin D.J."/>
            <person name="Morgenstern I."/>
            <person name="Morin E."/>
            <person name="Murat C."/>
            <person name="Nagy L.G."/>
            <person name="Nolan M."/>
            <person name="Ohm R.A."/>
            <person name="Patyshakuliyeva A."/>
            <person name="Rokas A."/>
            <person name="Ruiz-Duenas F.J."/>
            <person name="Sabat G."/>
            <person name="Salamov A."/>
            <person name="Samejima M."/>
            <person name="Schmutz J."/>
            <person name="Slot J.C."/>
            <person name="St John F."/>
            <person name="Stenlid J."/>
            <person name="Sun H."/>
            <person name="Sun S."/>
            <person name="Syed K."/>
            <person name="Tsang A."/>
            <person name="Wiebenga A."/>
            <person name="Young D."/>
            <person name="Pisabarro A."/>
            <person name="Eastwood D.C."/>
            <person name="Martin F."/>
            <person name="Cullen D."/>
            <person name="Grigoriev I.V."/>
            <person name="Hibbett D.S."/>
        </authorList>
    </citation>
    <scope>NUCLEOTIDE SEQUENCE [LARGE SCALE GENOMIC DNA]</scope>
    <source>
        <strain evidence="6 7">DJM-731 SS1</strain>
    </source>
</reference>
<dbReference type="SUPFAM" id="SSF50978">
    <property type="entry name" value="WD40 repeat-like"/>
    <property type="match status" value="1"/>
</dbReference>
<dbReference type="InterPro" id="IPR036322">
    <property type="entry name" value="WD40_repeat_dom_sf"/>
</dbReference>
<dbReference type="SMART" id="SM00320">
    <property type="entry name" value="WD40"/>
    <property type="match status" value="4"/>
</dbReference>
<name>M5G650_DACPD</name>
<gene>
    <name evidence="6" type="ORF">DACRYDRAFT_49403</name>
</gene>
<evidence type="ECO:0000313" key="6">
    <source>
        <dbReference type="EMBL" id="EJU03680.1"/>
    </source>
</evidence>
<dbReference type="Gene3D" id="2.130.10.10">
    <property type="entry name" value="YVTN repeat-like/Quinoprotein amine dehydrogenase"/>
    <property type="match status" value="2"/>
</dbReference>
<dbReference type="PANTHER" id="PTHR44675">
    <property type="entry name" value="PAK1 INTERACTING PROTEIN 1"/>
    <property type="match status" value="1"/>
</dbReference>
<dbReference type="PROSITE" id="PS50294">
    <property type="entry name" value="WD_REPEATS_REGION"/>
    <property type="match status" value="2"/>
</dbReference>
<dbReference type="InterPro" id="IPR020472">
    <property type="entry name" value="WD40_PAC1"/>
</dbReference>
<dbReference type="PROSITE" id="PS00678">
    <property type="entry name" value="WD_REPEATS_1"/>
    <property type="match status" value="2"/>
</dbReference>
<dbReference type="PANTHER" id="PTHR44675:SF1">
    <property type="entry name" value="P21-ACTIVATED PROTEIN KINASE-INTERACTING PROTEIN 1"/>
    <property type="match status" value="1"/>
</dbReference>
<proteinExistence type="predicted"/>
<dbReference type="InterPro" id="IPR019775">
    <property type="entry name" value="WD40_repeat_CS"/>
</dbReference>
<evidence type="ECO:0000256" key="3">
    <source>
        <dbReference type="ARBA" id="ARBA00022737"/>
    </source>
</evidence>
<evidence type="ECO:0000313" key="7">
    <source>
        <dbReference type="Proteomes" id="UP000030653"/>
    </source>
</evidence>
<dbReference type="PRINTS" id="PR00320">
    <property type="entry name" value="GPROTEINBRPT"/>
</dbReference>
<dbReference type="OMA" id="CKRTEGE"/>
<dbReference type="HOGENOM" id="CLU_031466_2_0_1"/>
<feature type="repeat" description="WD" evidence="4">
    <location>
        <begin position="88"/>
        <end position="130"/>
    </location>
</feature>
<dbReference type="Proteomes" id="UP000030653">
    <property type="component" value="Unassembled WGS sequence"/>
</dbReference>